<evidence type="ECO:0000256" key="3">
    <source>
        <dbReference type="ARBA" id="ARBA00011991"/>
    </source>
</evidence>
<reference evidence="11" key="1">
    <citation type="journal article" date="2014" name="Int. J. Syst. Evol. Microbiol.">
        <title>Complete genome sequence of Corynebacterium casei LMG S-19264T (=DSM 44701T), isolated from a smear-ripened cheese.</title>
        <authorList>
            <consortium name="US DOE Joint Genome Institute (JGI-PGF)"/>
            <person name="Walter F."/>
            <person name="Albersmeier A."/>
            <person name="Kalinowski J."/>
            <person name="Ruckert C."/>
        </authorList>
    </citation>
    <scope>NUCLEOTIDE SEQUENCE</scope>
    <source>
        <strain evidence="11">KCTC 32182</strain>
    </source>
</reference>
<gene>
    <name evidence="10 11" type="primary">cobT</name>
    <name evidence="11" type="ORF">GCM10011289_04970</name>
</gene>
<dbReference type="InterPro" id="IPR036087">
    <property type="entry name" value="Nict_dMeBzImd_PRibTrfase_sf"/>
</dbReference>
<dbReference type="FunFam" id="3.40.50.10210:FF:000001">
    <property type="entry name" value="Nicotinate-nucleotide--dimethylbenzimidazole phosphoribosyltransferase"/>
    <property type="match status" value="1"/>
</dbReference>
<accession>A0A918NY84</accession>
<evidence type="ECO:0000256" key="9">
    <source>
        <dbReference type="ARBA" id="ARBA00047340"/>
    </source>
</evidence>
<keyword evidence="7 10" id="KW-0808">Transferase</keyword>
<dbReference type="CDD" id="cd02439">
    <property type="entry name" value="DMB-PRT_CobT"/>
    <property type="match status" value="1"/>
</dbReference>
<evidence type="ECO:0000256" key="8">
    <source>
        <dbReference type="ARBA" id="ARBA00030686"/>
    </source>
</evidence>
<evidence type="ECO:0000313" key="11">
    <source>
        <dbReference type="EMBL" id="GGY05360.1"/>
    </source>
</evidence>
<evidence type="ECO:0000256" key="1">
    <source>
        <dbReference type="ARBA" id="ARBA00005049"/>
    </source>
</evidence>
<organism evidence="11 12">
    <name type="scientific">Paludibacterium paludis</name>
    <dbReference type="NCBI Taxonomy" id="1225769"/>
    <lineage>
        <taxon>Bacteria</taxon>
        <taxon>Pseudomonadati</taxon>
        <taxon>Pseudomonadota</taxon>
        <taxon>Betaproteobacteria</taxon>
        <taxon>Neisseriales</taxon>
        <taxon>Chromobacteriaceae</taxon>
        <taxon>Paludibacterium</taxon>
    </lineage>
</organism>
<comment type="pathway">
    <text evidence="1 10">Nucleoside biosynthesis; alpha-ribazole biosynthesis; alpha-ribazole from 5,6-dimethylbenzimidazole: step 1/2.</text>
</comment>
<dbReference type="InterPro" id="IPR017846">
    <property type="entry name" value="Nict_dMeBzImd_PRibTrfase_bact"/>
</dbReference>
<name>A0A918NY84_9NEIS</name>
<protein>
    <recommendedName>
        <fullName evidence="4 10">Nicotinate-nucleotide--dimethylbenzimidazole phosphoribosyltransferase</fullName>
        <shortName evidence="10">NN:DBI PRT</shortName>
        <ecNumber evidence="3 10">2.4.2.21</ecNumber>
    </recommendedName>
    <alternativeName>
        <fullName evidence="8 10">N(1)-alpha-phosphoribosyltransferase</fullName>
    </alternativeName>
</protein>
<dbReference type="Gene3D" id="3.40.50.10210">
    <property type="match status" value="1"/>
</dbReference>
<dbReference type="RefSeq" id="WP_189530748.1">
    <property type="nucleotide sequence ID" value="NZ_BMYX01000001.1"/>
</dbReference>
<sequence>MTNTWWQDSIPALDETARNAALTRQTVLTKPAGSLGRLETLAVKLAAMQGRAEPDLAHPWISVFAADHGIAAAGVSAYPREVTLQMVANFAAGGAAICVLARHIGARFEVIDVGVAGDTSAWPDVVQAKTVNGTASFLEEPAMSEATVDSALAAGREAVARAVAAGADCFIAGEMGIGNTTSATALACLWLERDPEAMTGAGTGLDDAGIRRKAGVVRNALALHRTMSADPKSALARLGGAEIAAMAGAYVAAAQARLPVIVDGYISSVAALAATRLNPGAAAWFLFGHESAEKAHRDVLAALGGQPVLALGLRLGEGSGAAAAFPVIQAACRLHSRMATFAEAGVSDREA</sequence>
<dbReference type="SUPFAM" id="SSF52733">
    <property type="entry name" value="Nicotinate mononucleotide:5,6-dimethylbenzimidazole phosphoribosyltransferase (CobT)"/>
    <property type="match status" value="1"/>
</dbReference>
<dbReference type="GO" id="GO:0009236">
    <property type="term" value="P:cobalamin biosynthetic process"/>
    <property type="evidence" value="ECO:0007669"/>
    <property type="project" value="UniProtKB-UniRule"/>
</dbReference>
<comment type="similarity">
    <text evidence="2 10">Belongs to the CobT family.</text>
</comment>
<dbReference type="InterPro" id="IPR023195">
    <property type="entry name" value="Nict_dMeBzImd_PRibTrfase_N"/>
</dbReference>
<dbReference type="InterPro" id="IPR003200">
    <property type="entry name" value="Nict_dMeBzImd_PRibTrfase"/>
</dbReference>
<keyword evidence="5 10" id="KW-0169">Cobalamin biosynthesis</keyword>
<dbReference type="EMBL" id="BMYX01000001">
    <property type="protein sequence ID" value="GGY05360.1"/>
    <property type="molecule type" value="Genomic_DNA"/>
</dbReference>
<dbReference type="HAMAP" id="MF_00230">
    <property type="entry name" value="CobT"/>
    <property type="match status" value="1"/>
</dbReference>
<evidence type="ECO:0000256" key="6">
    <source>
        <dbReference type="ARBA" id="ARBA00022676"/>
    </source>
</evidence>
<evidence type="ECO:0000256" key="5">
    <source>
        <dbReference type="ARBA" id="ARBA00022573"/>
    </source>
</evidence>
<comment type="catalytic activity">
    <reaction evidence="9 10">
        <text>5,6-dimethylbenzimidazole + nicotinate beta-D-ribonucleotide = alpha-ribazole 5'-phosphate + nicotinate + H(+)</text>
        <dbReference type="Rhea" id="RHEA:11196"/>
        <dbReference type="ChEBI" id="CHEBI:15378"/>
        <dbReference type="ChEBI" id="CHEBI:15890"/>
        <dbReference type="ChEBI" id="CHEBI:32544"/>
        <dbReference type="ChEBI" id="CHEBI:57502"/>
        <dbReference type="ChEBI" id="CHEBI:57918"/>
        <dbReference type="EC" id="2.4.2.21"/>
    </reaction>
</comment>
<evidence type="ECO:0000256" key="4">
    <source>
        <dbReference type="ARBA" id="ARBA00015486"/>
    </source>
</evidence>
<evidence type="ECO:0000256" key="10">
    <source>
        <dbReference type="HAMAP-Rule" id="MF_00230"/>
    </source>
</evidence>
<keyword evidence="12" id="KW-1185">Reference proteome</keyword>
<feature type="active site" description="Proton acceptor" evidence="10">
    <location>
        <position position="317"/>
    </location>
</feature>
<evidence type="ECO:0000256" key="2">
    <source>
        <dbReference type="ARBA" id="ARBA00007110"/>
    </source>
</evidence>
<dbReference type="Pfam" id="PF02277">
    <property type="entry name" value="DBI_PRT"/>
    <property type="match status" value="1"/>
</dbReference>
<reference evidence="11" key="2">
    <citation type="submission" date="2020-09" db="EMBL/GenBank/DDBJ databases">
        <authorList>
            <person name="Sun Q."/>
            <person name="Kim S."/>
        </authorList>
    </citation>
    <scope>NUCLEOTIDE SEQUENCE</scope>
    <source>
        <strain evidence="11">KCTC 32182</strain>
    </source>
</reference>
<dbReference type="GO" id="GO:0008939">
    <property type="term" value="F:nicotinate-nucleotide-dimethylbenzimidazole phosphoribosyltransferase activity"/>
    <property type="evidence" value="ECO:0007669"/>
    <property type="project" value="UniProtKB-UniRule"/>
</dbReference>
<dbReference type="AlphaFoldDB" id="A0A918NY84"/>
<dbReference type="EC" id="2.4.2.21" evidence="3 10"/>
<proteinExistence type="inferred from homology"/>
<dbReference type="NCBIfam" id="TIGR03160">
    <property type="entry name" value="cobT_DBIPRT"/>
    <property type="match status" value="1"/>
</dbReference>
<comment type="function">
    <text evidence="10">Catalyzes the synthesis of alpha-ribazole-5'-phosphate from nicotinate mononucleotide (NAMN) and 5,6-dimethylbenzimidazole (DMB).</text>
</comment>
<dbReference type="PANTHER" id="PTHR43463">
    <property type="entry name" value="NICOTINATE-NUCLEOTIDE--DIMETHYLBENZIMIDAZOLE PHOSPHORIBOSYLTRANSFERASE"/>
    <property type="match status" value="1"/>
</dbReference>
<keyword evidence="6 10" id="KW-0328">Glycosyltransferase</keyword>
<evidence type="ECO:0000256" key="7">
    <source>
        <dbReference type="ARBA" id="ARBA00022679"/>
    </source>
</evidence>
<dbReference type="PANTHER" id="PTHR43463:SF1">
    <property type="entry name" value="NICOTINATE-NUCLEOTIDE--DIMETHYLBENZIMIDAZOLE PHOSPHORIBOSYLTRANSFERASE"/>
    <property type="match status" value="1"/>
</dbReference>
<dbReference type="Gene3D" id="1.10.1610.10">
    <property type="match status" value="1"/>
</dbReference>
<dbReference type="NCBIfam" id="NF000996">
    <property type="entry name" value="PRK00105.1"/>
    <property type="match status" value="1"/>
</dbReference>
<comment type="caution">
    <text evidence="11">The sequence shown here is derived from an EMBL/GenBank/DDBJ whole genome shotgun (WGS) entry which is preliminary data.</text>
</comment>
<evidence type="ECO:0000313" key="12">
    <source>
        <dbReference type="Proteomes" id="UP000645257"/>
    </source>
</evidence>
<dbReference type="Proteomes" id="UP000645257">
    <property type="component" value="Unassembled WGS sequence"/>
</dbReference>